<dbReference type="EMBL" id="WUBI01000001">
    <property type="protein sequence ID" value="MWV42308.1"/>
    <property type="molecule type" value="Genomic_DNA"/>
</dbReference>
<evidence type="ECO:0000313" key="4">
    <source>
        <dbReference type="Proteomes" id="UP000460318"/>
    </source>
</evidence>
<evidence type="ECO:0000313" key="3">
    <source>
        <dbReference type="EMBL" id="MWV42308.1"/>
    </source>
</evidence>
<keyword evidence="4" id="KW-1185">Reference proteome</keyword>
<dbReference type="SFLD" id="SFLDG01129">
    <property type="entry name" value="C1.5:_HAD__Beta-PGM__Phosphata"/>
    <property type="match status" value="1"/>
</dbReference>
<dbReference type="AlphaFoldDB" id="A0A7X3LGA8"/>
<dbReference type="Gene3D" id="3.40.50.1000">
    <property type="entry name" value="HAD superfamily/HAD-like"/>
    <property type="match status" value="1"/>
</dbReference>
<evidence type="ECO:0000256" key="1">
    <source>
        <dbReference type="ARBA" id="ARBA00022801"/>
    </source>
</evidence>
<evidence type="ECO:0000256" key="2">
    <source>
        <dbReference type="ARBA" id="ARBA00022842"/>
    </source>
</evidence>
<reference evidence="3 4" key="1">
    <citation type="submission" date="2019-12" db="EMBL/GenBank/DDBJ databases">
        <title>Paenibacillus sp. nov., an endophytic bacterium isolated from the stem of Dendrobium.</title>
        <authorList>
            <person name="Zhao R."/>
        </authorList>
    </citation>
    <scope>NUCLEOTIDE SEQUENCE [LARGE SCALE GENOMIC DNA]</scope>
    <source>
        <strain evidence="3 4">HJL G12</strain>
    </source>
</reference>
<dbReference type="PANTHER" id="PTHR46470">
    <property type="entry name" value="N-ACYLNEURAMINATE-9-PHOSPHATASE"/>
    <property type="match status" value="1"/>
</dbReference>
<dbReference type="SUPFAM" id="SSF56784">
    <property type="entry name" value="HAD-like"/>
    <property type="match status" value="1"/>
</dbReference>
<dbReference type="InterPro" id="IPR023198">
    <property type="entry name" value="PGP-like_dom2"/>
</dbReference>
<comment type="caution">
    <text evidence="3">The sequence shown here is derived from an EMBL/GenBank/DDBJ whole genome shotgun (WGS) entry which is preliminary data.</text>
</comment>
<dbReference type="RefSeq" id="WP_160495921.1">
    <property type="nucleotide sequence ID" value="NZ_WUBI01000001.1"/>
</dbReference>
<name>A0A7X3LGA8_9BACL</name>
<dbReference type="InterPro" id="IPR051400">
    <property type="entry name" value="HAD-like_hydrolase"/>
</dbReference>
<gene>
    <name evidence="3" type="ORF">GRF59_01580</name>
</gene>
<dbReference type="InterPro" id="IPR036412">
    <property type="entry name" value="HAD-like_sf"/>
</dbReference>
<protein>
    <submittedName>
        <fullName evidence="3">HAD hydrolase-like protein</fullName>
    </submittedName>
</protein>
<dbReference type="SFLD" id="SFLDS00003">
    <property type="entry name" value="Haloacid_Dehalogenase"/>
    <property type="match status" value="1"/>
</dbReference>
<dbReference type="GO" id="GO:0016787">
    <property type="term" value="F:hydrolase activity"/>
    <property type="evidence" value="ECO:0007669"/>
    <property type="project" value="UniProtKB-KW"/>
</dbReference>
<dbReference type="Proteomes" id="UP000460318">
    <property type="component" value="Unassembled WGS sequence"/>
</dbReference>
<sequence>MHNTLRQHILFDLDDTLIHCNKYFGLVLGEFFELMHHWLGDQRLSTDEIRQKQIEIDVAQVSRTGFSSGNFPNSLIETYRFFCRKFNRPIHLEEEQQLNKLGLSVYEQEVEPYPGMVETLEALQNDGHHLYLYTGGETAIQQRKIDQMKLSTYFDDRIYITQHKNESTLEQILRQGSFDRSLTWMIGNSLRTDVVPALTAGLQSIYIKQSNEWIYNMVELQQEPGSSFYTVSSIEEIPDIIDIKIKQEQKQRTLQ</sequence>
<organism evidence="3 4">
    <name type="scientific">Paenibacillus dendrobii</name>
    <dbReference type="NCBI Taxonomy" id="2691084"/>
    <lineage>
        <taxon>Bacteria</taxon>
        <taxon>Bacillati</taxon>
        <taxon>Bacillota</taxon>
        <taxon>Bacilli</taxon>
        <taxon>Bacillales</taxon>
        <taxon>Paenibacillaceae</taxon>
        <taxon>Paenibacillus</taxon>
    </lineage>
</organism>
<dbReference type="Pfam" id="PF00702">
    <property type="entry name" value="Hydrolase"/>
    <property type="match status" value="1"/>
</dbReference>
<accession>A0A7X3LGA8</accession>
<dbReference type="Gene3D" id="1.10.150.240">
    <property type="entry name" value="Putative phosphatase, domain 2"/>
    <property type="match status" value="1"/>
</dbReference>
<dbReference type="InterPro" id="IPR023214">
    <property type="entry name" value="HAD_sf"/>
</dbReference>
<keyword evidence="2" id="KW-0460">Magnesium</keyword>
<keyword evidence="1 3" id="KW-0378">Hydrolase</keyword>
<proteinExistence type="predicted"/>